<dbReference type="Pfam" id="PF00535">
    <property type="entry name" value="Glycos_transf_2"/>
    <property type="match status" value="1"/>
</dbReference>
<evidence type="ECO:0000259" key="1">
    <source>
        <dbReference type="Pfam" id="PF00535"/>
    </source>
</evidence>
<organism evidence="2 3">
    <name type="scientific">Glaciecola siphonariae</name>
    <dbReference type="NCBI Taxonomy" id="521012"/>
    <lineage>
        <taxon>Bacteria</taxon>
        <taxon>Pseudomonadati</taxon>
        <taxon>Pseudomonadota</taxon>
        <taxon>Gammaproteobacteria</taxon>
        <taxon>Alteromonadales</taxon>
        <taxon>Alteromonadaceae</taxon>
        <taxon>Glaciecola</taxon>
    </lineage>
</organism>
<accession>A0ABV9LXH2</accession>
<dbReference type="EC" id="2.4.-.-" evidence="2"/>
<reference evidence="3" key="1">
    <citation type="journal article" date="2019" name="Int. J. Syst. Evol. Microbiol.">
        <title>The Global Catalogue of Microorganisms (GCM) 10K type strain sequencing project: providing services to taxonomists for standard genome sequencing and annotation.</title>
        <authorList>
            <consortium name="The Broad Institute Genomics Platform"/>
            <consortium name="The Broad Institute Genome Sequencing Center for Infectious Disease"/>
            <person name="Wu L."/>
            <person name="Ma J."/>
        </authorList>
    </citation>
    <scope>NUCLEOTIDE SEQUENCE [LARGE SCALE GENOMIC DNA]</scope>
    <source>
        <strain evidence="3">KACC 12507</strain>
    </source>
</reference>
<gene>
    <name evidence="2" type="ORF">ACFO4O_08255</name>
</gene>
<dbReference type="CDD" id="cd00761">
    <property type="entry name" value="Glyco_tranf_GTA_type"/>
    <property type="match status" value="1"/>
</dbReference>
<proteinExistence type="predicted"/>
<keyword evidence="2" id="KW-0808">Transferase</keyword>
<comment type="caution">
    <text evidence="2">The sequence shown here is derived from an EMBL/GenBank/DDBJ whole genome shotgun (WGS) entry which is preliminary data.</text>
</comment>
<name>A0ABV9LXH2_9ALTE</name>
<evidence type="ECO:0000313" key="2">
    <source>
        <dbReference type="EMBL" id="MFC4700143.1"/>
    </source>
</evidence>
<keyword evidence="3" id="KW-1185">Reference proteome</keyword>
<keyword evidence="2" id="KW-0328">Glycosyltransferase</keyword>
<sequence length="287" mass="33326">MYNIVMFAYNEERHIQTALANVQANIDDRIQTVYLLANGCTDKTVERALAYKTAHDFTALDVVELQLGDKCNAWNHYVHIIQANAECHFFIDSDVVFSDKCFPILYDELLSAKHAPNIIAGYPLSGRNLDFYTMLVEQRSCFYGNLYGASARYIDMVRDVPFYLPIGLNWIDSFLTKAANTDIQFLADNLPNRVIYKKGVGFKFESLSPFKLADIKLYKNRIARYELGKIQELYLDDLAVRDWPRHMKDINADIWRHFEERTAHLGFIKKKLVKQRLSRLVIKESHP</sequence>
<dbReference type="Proteomes" id="UP001595897">
    <property type="component" value="Unassembled WGS sequence"/>
</dbReference>
<protein>
    <submittedName>
        <fullName evidence="2">Glycosyltransferase family A protein</fullName>
        <ecNumber evidence="2">2.4.-.-</ecNumber>
    </submittedName>
</protein>
<dbReference type="SUPFAM" id="SSF53448">
    <property type="entry name" value="Nucleotide-diphospho-sugar transferases"/>
    <property type="match status" value="1"/>
</dbReference>
<feature type="domain" description="Glycosyltransferase 2-like" evidence="1">
    <location>
        <begin position="4"/>
        <end position="111"/>
    </location>
</feature>
<dbReference type="EMBL" id="JBHSGU010000002">
    <property type="protein sequence ID" value="MFC4700143.1"/>
    <property type="molecule type" value="Genomic_DNA"/>
</dbReference>
<dbReference type="Gene3D" id="3.90.550.10">
    <property type="entry name" value="Spore Coat Polysaccharide Biosynthesis Protein SpsA, Chain A"/>
    <property type="match status" value="1"/>
</dbReference>
<evidence type="ECO:0000313" key="3">
    <source>
        <dbReference type="Proteomes" id="UP001595897"/>
    </source>
</evidence>
<dbReference type="RefSeq" id="WP_382407306.1">
    <property type="nucleotide sequence ID" value="NZ_JBHSGU010000002.1"/>
</dbReference>
<dbReference type="InterPro" id="IPR029044">
    <property type="entry name" value="Nucleotide-diphossugar_trans"/>
</dbReference>
<dbReference type="InterPro" id="IPR001173">
    <property type="entry name" value="Glyco_trans_2-like"/>
</dbReference>
<dbReference type="GO" id="GO:0016757">
    <property type="term" value="F:glycosyltransferase activity"/>
    <property type="evidence" value="ECO:0007669"/>
    <property type="project" value="UniProtKB-KW"/>
</dbReference>